<sequence length="347" mass="39291">MSSDHEPRSSKGILTSSEFFVSSDPDNDLSASLSSLDVSDNIDEVFQSISKHSHSLFEHVHNVNGCNNEITVTDKIPYNPPNKKGTYLAVVSSHSLKYISEAYTVCRLAPWSKADKKPHYEKICLVKQSNGKYKAVQQHKPNGVYFGSIFYATHPKFSKVKKWIYSANLSKEEQIPNGTFVVIVYDIKEDYELPPYPDHVRLQPNVAKQIRSSIMHQSAKDAAVQYNSKGHLMGNNLSNQVTDKQIQGVANRTSGRKTPHNQGRPKAENFTEFEKQIQEGTFIRAVAKGELGGKKFERYFMGTQAAFDLLEHELPTKAELKQLERQLDDIDAQDMATRFNSYEKLKK</sequence>
<reference evidence="2" key="1">
    <citation type="submission" date="2022-11" db="UniProtKB">
        <authorList>
            <consortium name="WormBaseParasite"/>
        </authorList>
    </citation>
    <scope>IDENTIFICATION</scope>
</reference>
<name>A0AC34G8T3_9BILA</name>
<dbReference type="WBParaSite" id="ES5_v2.g26150.t1">
    <property type="protein sequence ID" value="ES5_v2.g26150.t1"/>
    <property type="gene ID" value="ES5_v2.g26150"/>
</dbReference>
<organism evidence="1 2">
    <name type="scientific">Panagrolaimus sp. ES5</name>
    <dbReference type="NCBI Taxonomy" id="591445"/>
    <lineage>
        <taxon>Eukaryota</taxon>
        <taxon>Metazoa</taxon>
        <taxon>Ecdysozoa</taxon>
        <taxon>Nematoda</taxon>
        <taxon>Chromadorea</taxon>
        <taxon>Rhabditida</taxon>
        <taxon>Tylenchina</taxon>
        <taxon>Panagrolaimomorpha</taxon>
        <taxon>Panagrolaimoidea</taxon>
        <taxon>Panagrolaimidae</taxon>
        <taxon>Panagrolaimus</taxon>
    </lineage>
</organism>
<evidence type="ECO:0000313" key="2">
    <source>
        <dbReference type="WBParaSite" id="ES5_v2.g26150.t1"/>
    </source>
</evidence>
<accession>A0AC34G8T3</accession>
<dbReference type="Proteomes" id="UP000887579">
    <property type="component" value="Unplaced"/>
</dbReference>
<proteinExistence type="predicted"/>
<evidence type="ECO:0000313" key="1">
    <source>
        <dbReference type="Proteomes" id="UP000887579"/>
    </source>
</evidence>
<protein>
    <submittedName>
        <fullName evidence="2">Uncharacterized protein</fullName>
    </submittedName>
</protein>